<dbReference type="Pfam" id="PF03564">
    <property type="entry name" value="DUF1759"/>
    <property type="match status" value="1"/>
</dbReference>
<dbReference type="InterPro" id="IPR012337">
    <property type="entry name" value="RNaseH-like_sf"/>
</dbReference>
<organism evidence="3 4">
    <name type="scientific">Holothuria leucospilota</name>
    <name type="common">Black long sea cucumber</name>
    <name type="synonym">Mertensiothuria leucospilota</name>
    <dbReference type="NCBI Taxonomy" id="206669"/>
    <lineage>
        <taxon>Eukaryota</taxon>
        <taxon>Metazoa</taxon>
        <taxon>Echinodermata</taxon>
        <taxon>Eleutherozoa</taxon>
        <taxon>Echinozoa</taxon>
        <taxon>Holothuroidea</taxon>
        <taxon>Aspidochirotacea</taxon>
        <taxon>Aspidochirotida</taxon>
        <taxon>Holothuriidae</taxon>
        <taxon>Holothuria</taxon>
    </lineage>
</organism>
<proteinExistence type="predicted"/>
<evidence type="ECO:0000313" key="3">
    <source>
        <dbReference type="EMBL" id="KAJ8050574.1"/>
    </source>
</evidence>
<dbReference type="SUPFAM" id="SSF56672">
    <property type="entry name" value="DNA/RNA polymerases"/>
    <property type="match status" value="1"/>
</dbReference>
<evidence type="ECO:0000313" key="4">
    <source>
        <dbReference type="Proteomes" id="UP001152320"/>
    </source>
</evidence>
<evidence type="ECO:0000256" key="1">
    <source>
        <dbReference type="SAM" id="MobiDB-lite"/>
    </source>
</evidence>
<dbReference type="InterPro" id="IPR001584">
    <property type="entry name" value="Integrase_cat-core"/>
</dbReference>
<feature type="compositionally biased region" description="Basic and acidic residues" evidence="1">
    <location>
        <begin position="660"/>
        <end position="670"/>
    </location>
</feature>
<dbReference type="Pfam" id="PF18701">
    <property type="entry name" value="DUF5641"/>
    <property type="match status" value="1"/>
</dbReference>
<dbReference type="InterPro" id="IPR008042">
    <property type="entry name" value="Retrotrans_Pao"/>
</dbReference>
<dbReference type="Proteomes" id="UP001152320">
    <property type="component" value="Chromosome 1"/>
</dbReference>
<feature type="region of interest" description="Disordered" evidence="1">
    <location>
        <begin position="1"/>
        <end position="21"/>
    </location>
</feature>
<dbReference type="InterPro" id="IPR005312">
    <property type="entry name" value="DUF1759"/>
</dbReference>
<dbReference type="GO" id="GO:0015074">
    <property type="term" value="P:DNA integration"/>
    <property type="evidence" value="ECO:0007669"/>
    <property type="project" value="InterPro"/>
</dbReference>
<reference evidence="3" key="1">
    <citation type="submission" date="2021-10" db="EMBL/GenBank/DDBJ databases">
        <title>Tropical sea cucumber genome reveals ecological adaptation and Cuvierian tubules defense mechanism.</title>
        <authorList>
            <person name="Chen T."/>
        </authorList>
    </citation>
    <scope>NUCLEOTIDE SEQUENCE</scope>
    <source>
        <strain evidence="3">Nanhai2018</strain>
        <tissue evidence="3">Muscle</tissue>
    </source>
</reference>
<feature type="region of interest" description="Disordered" evidence="1">
    <location>
        <begin position="660"/>
        <end position="703"/>
    </location>
</feature>
<dbReference type="InterPro" id="IPR040676">
    <property type="entry name" value="DUF5641"/>
</dbReference>
<feature type="compositionally biased region" description="Polar residues" evidence="1">
    <location>
        <begin position="671"/>
        <end position="703"/>
    </location>
</feature>
<comment type="caution">
    <text evidence="3">The sequence shown here is derived from an EMBL/GenBank/DDBJ whole genome shotgun (WGS) entry which is preliminary data.</text>
</comment>
<keyword evidence="4" id="KW-1185">Reference proteome</keyword>
<dbReference type="InterPro" id="IPR036397">
    <property type="entry name" value="RNaseH_sf"/>
</dbReference>
<accession>A0A9Q1CTV8</accession>
<dbReference type="GO" id="GO:0003676">
    <property type="term" value="F:nucleic acid binding"/>
    <property type="evidence" value="ECO:0007669"/>
    <property type="project" value="InterPro"/>
</dbReference>
<evidence type="ECO:0000259" key="2">
    <source>
        <dbReference type="PROSITE" id="PS50994"/>
    </source>
</evidence>
<dbReference type="OrthoDB" id="10025024at2759"/>
<dbReference type="CDD" id="cd01644">
    <property type="entry name" value="RT_pepA17"/>
    <property type="match status" value="1"/>
</dbReference>
<dbReference type="SUPFAM" id="SSF53098">
    <property type="entry name" value="Ribonuclease H-like"/>
    <property type="match status" value="1"/>
</dbReference>
<protein>
    <recommendedName>
        <fullName evidence="2">Integrase catalytic domain-containing protein</fullName>
    </recommendedName>
</protein>
<dbReference type="InterPro" id="IPR043502">
    <property type="entry name" value="DNA/RNA_pol_sf"/>
</dbReference>
<name>A0A9Q1CTV8_HOLLE</name>
<dbReference type="Gene3D" id="3.30.420.10">
    <property type="entry name" value="Ribonuclease H-like superfamily/Ribonuclease H"/>
    <property type="match status" value="1"/>
</dbReference>
<gene>
    <name evidence="3" type="ORF">HOLleu_03826</name>
</gene>
<dbReference type="Pfam" id="PF05380">
    <property type="entry name" value="Peptidase_A17"/>
    <property type="match status" value="1"/>
</dbReference>
<dbReference type="PROSITE" id="PS50994">
    <property type="entry name" value="INTEGRASE"/>
    <property type="match status" value="1"/>
</dbReference>
<dbReference type="PANTHER" id="PTHR47331">
    <property type="entry name" value="PHD-TYPE DOMAIN-CONTAINING PROTEIN"/>
    <property type="match status" value="1"/>
</dbReference>
<feature type="domain" description="Integrase catalytic" evidence="2">
    <location>
        <begin position="1742"/>
        <end position="1935"/>
    </location>
</feature>
<dbReference type="EMBL" id="JAIZAY010000001">
    <property type="protein sequence ID" value="KAJ8050574.1"/>
    <property type="molecule type" value="Genomic_DNA"/>
</dbReference>
<dbReference type="PANTHER" id="PTHR47331:SF5">
    <property type="entry name" value="RIBONUCLEASE H"/>
    <property type="match status" value="1"/>
</dbReference>
<sequence>MTDPVTTASKVPHGTGSETSGMVLRGAETRAHTEKGLQWQIGQKSGKFRKLVSTWRSQAGKIECMLTENNNQSDVREARNSLQNVMTEISGVYNDLDALLAEINEQGSKYEKFEEIESEHYSLIKRVSKFICETEGRSSSGKSSMSHRTTASKTRADALAKAAALQAKLKYIESEAKVKAELERLKIRQELEMAEAQVVAMGKIEREQFNVLDEFPDESTKFTEDYVSAHANPDTLLPNLPNSEYELRAVGGSGKLEMKSSVSVPERLEILKPSIPVSEFVPTTSLIPQSVGITENTWVHPDVHPAHVPLQVSVPFTSIPLPFTGSNFVTSASNPPVSNMPYSPHELGSKAQVDTFAKVLAEQVNLNRLPIPEPTMFDGDPLKYPGWKCALDSLLGNKAVPPSERIYYLKKYLTGTPKEALEGYFLVPSDDSYKEARKLLEERYGNPIVVIDAFRKRLEAWPKIQSNDGLALRKYADFLGQCETAMQMVAGGLNTLNDTWENRKLIAKLPNWLVTRWSRLLADWEAKGKGFPPFSQFRQFVVKEADIACNPITSFQALKGFQSDDTKGKRVKGAQGARNFATEVSEVSKPGKAKGRCVLCQGDHKLDDCKQFLSKTLKDRKAYAKDNYLCYGCLRRGHHARFCRNRIVCKKCEKNHPTSFHGDFKSRSETKNMQSGDKSHSVSTKSASVQTQSPEIHSGLNHMSGSSKARMSSLILPVYVSHKDNPSNEILIYALLDTQSDTTFVTDKVCETLGLDGVKTQLRLSTMTAQNQIIDSSRVNGLEVRGHNSSLKLPLPIAFTRYAIPVNASHIPSPDTAQNWPHLQGIAKELMPVSQLEVGLLIGYNCPRALIPRKVIPPSRDGPYAQLTDLGWGIVGMISSDQIEISDYDPIGISHFIVTYEVPTPSPFVNHSDEVHVCFKSKVKETSPEQVARMMELEFSERNCGESAYSQEDAQFLSILQKGIHQSENGFYEMPLPLKSMPMNLPNNVNLALHRLSKLQIKLESDSKYANDYCMFMQDIIERGFAEKVPVSELTPKNGIVNYIPHHGIYHPQKPGKIRVVFDCSAKFKGISLNDHLLVGPNLTNTLVGVLCRFRQEHIAFMGDIEAMFYQFKVNSEHRDLLRFLWWENGDYTSKPEEYRMTVHLFGAGSSPGCANFGLKQVASDYEAEFGSDVTQFVHKNFYVDDGLKSVPTVHEAVDLISRTKCLLKKGGIRFHKFVSNSRLVMKSIPPEDHAKGIKDLDLCFDSLPVNRALGVQWCIESDTFQFRITLKDQPLSRRGILSTVSSVYDPLGFVAPVILIGKQILQKLCGDHMAWDSPLPDELRATWENWRQNLFKLGELKLKRCYKPVEFGEVTRVELHHFSDASTKGYGQCSYLRLISDQNQVHCAFVMGKARVVPLKPTTVPRLELTASVLSVKISLLLRQELDYDDINEYFWTDSQVVLGYINNEARKFHVFVANRVQQIRNETSPSQWRHVKGSENPADCASRGLTTEELVGSNWLYGPEFMYHIELPREGLLNTTVSVDDPEVRKIISLLAQGDEYPSHFEIERLNYFSSWFRAKRAIAVCLHLKAKLRCGKQKEPLKGIGVEELKQAEIEIVRSVQVDAFKNEIDILKSLRDSVENKQGIGKRSPLHSLDPFLDENGIMRVGGRLRKSSLEFHIKHPVILPKSGHVTELLIHHFHEKVQHQGRGLTINEIRGNGYWVIGCNSVVARMIHGCVKCRKWRAKVNQQKMADLPTDRVEATPPFTYCGVDCFGPWFVKEGRKVLKRYGVLFTCMASRAVHIEVSCALTTDSFLNALRRFLAIRGPIRQLRSDQGTNFVGARNELRQALEELDQNKVHKFLLKEGCDYFEFKFNVPHASHMGGVWERHIRTVRSILNSMLENLGTQLDDESLRTFMHEVSSIINSRPLTTDTLNDPVSSGPLTPNHLITMKSKVLLPPPGNFESSDVYSRKRWRRVQYMTNVFWSRWRKEYLQSLQTRQKWSLPSRNIEVNDIVIVKDNDVPRNEWPLARVVDVVKDDDKLVRKVKVALSAPIDDNGKRKILKLNFYKEMRSTEKCFWDHLKRMMFLAKSGNWKNISMDGMMPQGIGISALGMSSPNMDALVQKWTWHCFIGMMRS</sequence>